<evidence type="ECO:0008006" key="4">
    <source>
        <dbReference type="Google" id="ProtNLM"/>
    </source>
</evidence>
<dbReference type="AlphaFoldDB" id="A0A1C7NR22"/>
<dbReference type="InParanoid" id="A0A1C7NR22"/>
<evidence type="ECO:0000313" key="3">
    <source>
        <dbReference type="Proteomes" id="UP000093000"/>
    </source>
</evidence>
<keyword evidence="3" id="KW-1185">Reference proteome</keyword>
<dbReference type="Proteomes" id="UP000093000">
    <property type="component" value="Unassembled WGS sequence"/>
</dbReference>
<protein>
    <recommendedName>
        <fullName evidence="4">Secreted protein</fullName>
    </recommendedName>
</protein>
<organism evidence="2 3">
    <name type="scientific">Choanephora cucurbitarum</name>
    <dbReference type="NCBI Taxonomy" id="101091"/>
    <lineage>
        <taxon>Eukaryota</taxon>
        <taxon>Fungi</taxon>
        <taxon>Fungi incertae sedis</taxon>
        <taxon>Mucoromycota</taxon>
        <taxon>Mucoromycotina</taxon>
        <taxon>Mucoromycetes</taxon>
        <taxon>Mucorales</taxon>
        <taxon>Mucorineae</taxon>
        <taxon>Choanephoraceae</taxon>
        <taxon>Choanephoroideae</taxon>
        <taxon>Choanephora</taxon>
    </lineage>
</organism>
<reference evidence="2 3" key="1">
    <citation type="submission" date="2016-03" db="EMBL/GenBank/DDBJ databases">
        <title>Choanephora cucurbitarum.</title>
        <authorList>
            <person name="Min B."/>
            <person name="Park H."/>
            <person name="Park J.-H."/>
            <person name="Shin H.-D."/>
            <person name="Choi I.-G."/>
        </authorList>
    </citation>
    <scope>NUCLEOTIDE SEQUENCE [LARGE SCALE GENOMIC DNA]</scope>
    <source>
        <strain evidence="2 3">KUS-F28377</strain>
    </source>
</reference>
<dbReference type="EMBL" id="LUGH01000012">
    <property type="protein sequence ID" value="OBZ91410.1"/>
    <property type="molecule type" value="Genomic_DNA"/>
</dbReference>
<sequence>MAFQLCRLVLAFWSLTVPPYISSTPLLGPCTAKVRTVWYSHWVFIRQDIPFSQVLVLAKFNRLR</sequence>
<accession>A0A1C7NR22</accession>
<gene>
    <name evidence="2" type="ORF">A0J61_00549</name>
</gene>
<proteinExistence type="predicted"/>
<evidence type="ECO:0000313" key="2">
    <source>
        <dbReference type="EMBL" id="OBZ91410.1"/>
    </source>
</evidence>
<comment type="caution">
    <text evidence="2">The sequence shown here is derived from an EMBL/GenBank/DDBJ whole genome shotgun (WGS) entry which is preliminary data.</text>
</comment>
<name>A0A1C7NR22_9FUNG</name>
<evidence type="ECO:0000256" key="1">
    <source>
        <dbReference type="SAM" id="SignalP"/>
    </source>
</evidence>
<keyword evidence="1" id="KW-0732">Signal</keyword>
<feature type="signal peptide" evidence="1">
    <location>
        <begin position="1"/>
        <end position="23"/>
    </location>
</feature>
<feature type="chain" id="PRO_5008889834" description="Secreted protein" evidence="1">
    <location>
        <begin position="24"/>
        <end position="64"/>
    </location>
</feature>